<dbReference type="RefSeq" id="WP_311360952.1">
    <property type="nucleotide sequence ID" value="NZ_JAVRIE010000002.1"/>
</dbReference>
<feature type="domain" description="PIN" evidence="8">
    <location>
        <begin position="3"/>
        <end position="119"/>
    </location>
</feature>
<evidence type="ECO:0000256" key="5">
    <source>
        <dbReference type="ARBA" id="ARBA00022801"/>
    </source>
</evidence>
<dbReference type="SUPFAM" id="SSF88723">
    <property type="entry name" value="PIN domain-like"/>
    <property type="match status" value="1"/>
</dbReference>
<keyword evidence="10" id="KW-1185">Reference proteome</keyword>
<name>A0AAW8QZG0_9ALTE</name>
<dbReference type="AlphaFoldDB" id="A0AAW8QZG0"/>
<dbReference type="InterPro" id="IPR029060">
    <property type="entry name" value="PIN-like_dom_sf"/>
</dbReference>
<dbReference type="Proteomes" id="UP001249020">
    <property type="component" value="Unassembled WGS sequence"/>
</dbReference>
<dbReference type="GO" id="GO:0016787">
    <property type="term" value="F:hydrolase activity"/>
    <property type="evidence" value="ECO:0007669"/>
    <property type="project" value="UniProtKB-KW"/>
</dbReference>
<evidence type="ECO:0000256" key="7">
    <source>
        <dbReference type="ARBA" id="ARBA00038093"/>
    </source>
</evidence>
<organism evidence="9 10">
    <name type="scientific">Brumicola blandensis</name>
    <dbReference type="NCBI Taxonomy" id="3075611"/>
    <lineage>
        <taxon>Bacteria</taxon>
        <taxon>Pseudomonadati</taxon>
        <taxon>Pseudomonadota</taxon>
        <taxon>Gammaproteobacteria</taxon>
        <taxon>Alteromonadales</taxon>
        <taxon>Alteromonadaceae</taxon>
        <taxon>Brumicola</taxon>
    </lineage>
</organism>
<gene>
    <name evidence="9" type="ORF">RM544_06470</name>
</gene>
<evidence type="ECO:0000256" key="4">
    <source>
        <dbReference type="ARBA" id="ARBA00022723"/>
    </source>
</evidence>
<dbReference type="GO" id="GO:0046872">
    <property type="term" value="F:metal ion binding"/>
    <property type="evidence" value="ECO:0007669"/>
    <property type="project" value="UniProtKB-KW"/>
</dbReference>
<dbReference type="InterPro" id="IPR002716">
    <property type="entry name" value="PIN_dom"/>
</dbReference>
<reference evidence="9 10" key="1">
    <citation type="submission" date="2023-09" db="EMBL/GenBank/DDBJ databases">
        <authorList>
            <person name="Rey-Velasco X."/>
        </authorList>
    </citation>
    <scope>NUCLEOTIDE SEQUENCE [LARGE SCALE GENOMIC DNA]</scope>
    <source>
        <strain evidence="9 10">W409</strain>
    </source>
</reference>
<sequence length="137" mass="15336">MFLLDTNVVSALRNPSDEDAKLVKWATSQQVFNLYISSLSILELKLAILEKRKTDASQGEALNQWLQTKVLNGFKGRIVAFDAEMAEYCAALHVPNPKSERDAMIAATCLVNNMTLVTKSPADFKHIKIQTINPWEV</sequence>
<keyword evidence="2" id="KW-1277">Toxin-antitoxin system</keyword>
<keyword evidence="5" id="KW-0378">Hydrolase</keyword>
<accession>A0AAW8QZG0</accession>
<evidence type="ECO:0000256" key="2">
    <source>
        <dbReference type="ARBA" id="ARBA00022649"/>
    </source>
</evidence>
<evidence type="ECO:0000256" key="1">
    <source>
        <dbReference type="ARBA" id="ARBA00001946"/>
    </source>
</evidence>
<evidence type="ECO:0000313" key="10">
    <source>
        <dbReference type="Proteomes" id="UP001249020"/>
    </source>
</evidence>
<evidence type="ECO:0000259" key="8">
    <source>
        <dbReference type="Pfam" id="PF01850"/>
    </source>
</evidence>
<comment type="similarity">
    <text evidence="7">Belongs to the PINc/VapC protein family.</text>
</comment>
<dbReference type="EMBL" id="JAVRIE010000002">
    <property type="protein sequence ID" value="MDT0582174.1"/>
    <property type="molecule type" value="Genomic_DNA"/>
</dbReference>
<proteinExistence type="inferred from homology"/>
<dbReference type="PANTHER" id="PTHR33653:SF1">
    <property type="entry name" value="RIBONUCLEASE VAPC2"/>
    <property type="match status" value="1"/>
</dbReference>
<dbReference type="CDD" id="cd18746">
    <property type="entry name" value="PIN_VapC4-5_FitB-like"/>
    <property type="match status" value="1"/>
</dbReference>
<dbReference type="GO" id="GO:0004518">
    <property type="term" value="F:nuclease activity"/>
    <property type="evidence" value="ECO:0007669"/>
    <property type="project" value="UniProtKB-KW"/>
</dbReference>
<dbReference type="Pfam" id="PF01850">
    <property type="entry name" value="PIN"/>
    <property type="match status" value="1"/>
</dbReference>
<protein>
    <submittedName>
        <fullName evidence="9">Type II toxin-antitoxin system VapC family toxin</fullName>
    </submittedName>
</protein>
<evidence type="ECO:0000256" key="6">
    <source>
        <dbReference type="ARBA" id="ARBA00022842"/>
    </source>
</evidence>
<evidence type="ECO:0000256" key="3">
    <source>
        <dbReference type="ARBA" id="ARBA00022722"/>
    </source>
</evidence>
<comment type="cofactor">
    <cofactor evidence="1">
        <name>Mg(2+)</name>
        <dbReference type="ChEBI" id="CHEBI:18420"/>
    </cofactor>
</comment>
<dbReference type="Gene3D" id="3.40.50.1010">
    <property type="entry name" value="5'-nuclease"/>
    <property type="match status" value="1"/>
</dbReference>
<keyword evidence="3" id="KW-0540">Nuclease</keyword>
<dbReference type="PANTHER" id="PTHR33653">
    <property type="entry name" value="RIBONUCLEASE VAPC2"/>
    <property type="match status" value="1"/>
</dbReference>
<keyword evidence="4" id="KW-0479">Metal-binding</keyword>
<evidence type="ECO:0000313" key="9">
    <source>
        <dbReference type="EMBL" id="MDT0582174.1"/>
    </source>
</evidence>
<keyword evidence="6" id="KW-0460">Magnesium</keyword>
<dbReference type="InterPro" id="IPR050556">
    <property type="entry name" value="Type_II_TA_system_RNase"/>
</dbReference>
<comment type="caution">
    <text evidence="9">The sequence shown here is derived from an EMBL/GenBank/DDBJ whole genome shotgun (WGS) entry which is preliminary data.</text>
</comment>